<sequence length="89" mass="9746">MEEVVAYHHPCIFVQALLRDFLRCFGFDDQQQNTNPPDQSPLNSADPDPPTTPPYAETDSSTKEDSEIDASATTPKRPGLSTGKGPQIN</sequence>
<comment type="caution">
    <text evidence="2">The sequence shown here is derived from an EMBL/GenBank/DDBJ whole genome shotgun (WGS) entry which is preliminary data.</text>
</comment>
<evidence type="ECO:0000313" key="2">
    <source>
        <dbReference type="EMBL" id="KAI9200885.1"/>
    </source>
</evidence>
<proteinExistence type="predicted"/>
<feature type="region of interest" description="Disordered" evidence="1">
    <location>
        <begin position="28"/>
        <end position="89"/>
    </location>
</feature>
<reference evidence="2" key="1">
    <citation type="journal article" date="2022" name="Plant J.">
        <title>Strategies of tolerance reflected in two North American maple genomes.</title>
        <authorList>
            <person name="McEvoy S.L."/>
            <person name="Sezen U.U."/>
            <person name="Trouern-Trend A."/>
            <person name="McMahon S.M."/>
            <person name="Schaberg P.G."/>
            <person name="Yang J."/>
            <person name="Wegrzyn J.L."/>
            <person name="Swenson N.G."/>
        </authorList>
    </citation>
    <scope>NUCLEOTIDE SEQUENCE</scope>
    <source>
        <strain evidence="2">91603</strain>
    </source>
</reference>
<feature type="compositionally biased region" description="Low complexity" evidence="1">
    <location>
        <begin position="28"/>
        <end position="37"/>
    </location>
</feature>
<keyword evidence="3" id="KW-1185">Reference proteome</keyword>
<dbReference type="EMBL" id="JAJSOW010000001">
    <property type="protein sequence ID" value="KAI9200885.1"/>
    <property type="molecule type" value="Genomic_DNA"/>
</dbReference>
<protein>
    <submittedName>
        <fullName evidence="2">Uncharacterized protein</fullName>
    </submittedName>
</protein>
<dbReference type="AlphaFoldDB" id="A0AAD5JJH3"/>
<evidence type="ECO:0000313" key="3">
    <source>
        <dbReference type="Proteomes" id="UP001064489"/>
    </source>
</evidence>
<reference evidence="2" key="2">
    <citation type="submission" date="2023-02" db="EMBL/GenBank/DDBJ databases">
        <authorList>
            <person name="Swenson N.G."/>
            <person name="Wegrzyn J.L."/>
            <person name="Mcevoy S.L."/>
        </authorList>
    </citation>
    <scope>NUCLEOTIDE SEQUENCE</scope>
    <source>
        <strain evidence="2">91603</strain>
        <tissue evidence="2">Leaf</tissue>
    </source>
</reference>
<name>A0AAD5JJH3_ACENE</name>
<evidence type="ECO:0000256" key="1">
    <source>
        <dbReference type="SAM" id="MobiDB-lite"/>
    </source>
</evidence>
<accession>A0AAD5JJH3</accession>
<organism evidence="2 3">
    <name type="scientific">Acer negundo</name>
    <name type="common">Box elder</name>
    <dbReference type="NCBI Taxonomy" id="4023"/>
    <lineage>
        <taxon>Eukaryota</taxon>
        <taxon>Viridiplantae</taxon>
        <taxon>Streptophyta</taxon>
        <taxon>Embryophyta</taxon>
        <taxon>Tracheophyta</taxon>
        <taxon>Spermatophyta</taxon>
        <taxon>Magnoliopsida</taxon>
        <taxon>eudicotyledons</taxon>
        <taxon>Gunneridae</taxon>
        <taxon>Pentapetalae</taxon>
        <taxon>rosids</taxon>
        <taxon>malvids</taxon>
        <taxon>Sapindales</taxon>
        <taxon>Sapindaceae</taxon>
        <taxon>Hippocastanoideae</taxon>
        <taxon>Acereae</taxon>
        <taxon>Acer</taxon>
    </lineage>
</organism>
<dbReference type="Proteomes" id="UP001064489">
    <property type="component" value="Chromosome 9"/>
</dbReference>
<gene>
    <name evidence="2" type="ORF">LWI28_014523</name>
</gene>